<reference evidence="1" key="1">
    <citation type="submission" date="2023-01" db="EMBL/GenBank/DDBJ databases">
        <authorList>
            <person name="Piombo E."/>
        </authorList>
    </citation>
    <scope>NUCLEOTIDE SEQUENCE</scope>
</reference>
<organism evidence="1 2">
    <name type="scientific">Clonostachys chloroleuca</name>
    <dbReference type="NCBI Taxonomy" id="1926264"/>
    <lineage>
        <taxon>Eukaryota</taxon>
        <taxon>Fungi</taxon>
        <taxon>Dikarya</taxon>
        <taxon>Ascomycota</taxon>
        <taxon>Pezizomycotina</taxon>
        <taxon>Sordariomycetes</taxon>
        <taxon>Hypocreomycetidae</taxon>
        <taxon>Hypocreales</taxon>
        <taxon>Bionectriaceae</taxon>
        <taxon>Clonostachys</taxon>
    </lineage>
</organism>
<evidence type="ECO:0000313" key="2">
    <source>
        <dbReference type="Proteomes" id="UP001160390"/>
    </source>
</evidence>
<comment type="caution">
    <text evidence="1">The sequence shown here is derived from an EMBL/GenBank/DDBJ whole genome shotgun (WGS) entry which is preliminary data.</text>
</comment>
<protein>
    <submittedName>
        <fullName evidence="1">Uncharacterized protein</fullName>
    </submittedName>
</protein>
<dbReference type="AlphaFoldDB" id="A0AA35LRJ7"/>
<accession>A0AA35LRJ7</accession>
<name>A0AA35LRJ7_9HYPO</name>
<dbReference type="Proteomes" id="UP001160390">
    <property type="component" value="Unassembled WGS sequence"/>
</dbReference>
<evidence type="ECO:0000313" key="1">
    <source>
        <dbReference type="EMBL" id="CAI6046226.1"/>
    </source>
</evidence>
<gene>
    <name evidence="1" type="ORF">CCHLO57077_00012992</name>
</gene>
<dbReference type="EMBL" id="CABFNP030000582">
    <property type="protein sequence ID" value="CAI6046226.1"/>
    <property type="molecule type" value="Genomic_DNA"/>
</dbReference>
<sequence length="65" mass="6972">MLGIRNEKIRLVAGADVPIHDASRFRFHLFGSNLPSLFVPTTGAHVIADQISVSCLEPPADGTQS</sequence>
<proteinExistence type="predicted"/>
<keyword evidence="2" id="KW-1185">Reference proteome</keyword>